<evidence type="ECO:0000313" key="2">
    <source>
        <dbReference type="Proteomes" id="UP001172155"/>
    </source>
</evidence>
<comment type="caution">
    <text evidence="1">The sequence shown here is derived from an EMBL/GenBank/DDBJ whole genome shotgun (WGS) entry which is preliminary data.</text>
</comment>
<sequence length="135" mass="14412">MSSPALHAIWEKVYSSGGLAFPATVAALTNLGVTRYRIDYAAHAVTAYFTGATTDTYTSPWKHEIASDIKWDLTALRAAIHGAQTGTIGGFRGFCDAAIAAGVTDYTCYIAGQRVVYASALGDAHTEWFPGMKQD</sequence>
<dbReference type="EMBL" id="JAUKUD010000006">
    <property type="protein sequence ID" value="KAK0740476.1"/>
    <property type="molecule type" value="Genomic_DNA"/>
</dbReference>
<gene>
    <name evidence="1" type="ORF">B0T18DRAFT_418047</name>
</gene>
<evidence type="ECO:0000313" key="1">
    <source>
        <dbReference type="EMBL" id="KAK0740476.1"/>
    </source>
</evidence>
<organism evidence="1 2">
    <name type="scientific">Schizothecium vesticola</name>
    <dbReference type="NCBI Taxonomy" id="314040"/>
    <lineage>
        <taxon>Eukaryota</taxon>
        <taxon>Fungi</taxon>
        <taxon>Dikarya</taxon>
        <taxon>Ascomycota</taxon>
        <taxon>Pezizomycotina</taxon>
        <taxon>Sordariomycetes</taxon>
        <taxon>Sordariomycetidae</taxon>
        <taxon>Sordariales</taxon>
        <taxon>Schizotheciaceae</taxon>
        <taxon>Schizothecium</taxon>
    </lineage>
</organism>
<dbReference type="Gene3D" id="3.30.1810.10">
    <property type="entry name" value="YdfO-like"/>
    <property type="match status" value="1"/>
</dbReference>
<dbReference type="AlphaFoldDB" id="A0AA40JZA3"/>
<dbReference type="Proteomes" id="UP001172155">
    <property type="component" value="Unassembled WGS sequence"/>
</dbReference>
<evidence type="ECO:0008006" key="3">
    <source>
        <dbReference type="Google" id="ProtNLM"/>
    </source>
</evidence>
<proteinExistence type="predicted"/>
<name>A0AA40JZA3_9PEZI</name>
<keyword evidence="2" id="KW-1185">Reference proteome</keyword>
<dbReference type="SUPFAM" id="SSF160419">
    <property type="entry name" value="YdfO-like"/>
    <property type="match status" value="1"/>
</dbReference>
<reference evidence="1" key="1">
    <citation type="submission" date="2023-06" db="EMBL/GenBank/DDBJ databases">
        <title>Genome-scale phylogeny and comparative genomics of the fungal order Sordariales.</title>
        <authorList>
            <consortium name="Lawrence Berkeley National Laboratory"/>
            <person name="Hensen N."/>
            <person name="Bonometti L."/>
            <person name="Westerberg I."/>
            <person name="Brannstrom I.O."/>
            <person name="Guillou S."/>
            <person name="Cros-Aarteil S."/>
            <person name="Calhoun S."/>
            <person name="Haridas S."/>
            <person name="Kuo A."/>
            <person name="Mondo S."/>
            <person name="Pangilinan J."/>
            <person name="Riley R."/>
            <person name="LaButti K."/>
            <person name="Andreopoulos B."/>
            <person name="Lipzen A."/>
            <person name="Chen C."/>
            <person name="Yanf M."/>
            <person name="Daum C."/>
            <person name="Ng V."/>
            <person name="Clum A."/>
            <person name="Steindorff A."/>
            <person name="Ohm R."/>
            <person name="Martin F."/>
            <person name="Silar P."/>
            <person name="Natvig D."/>
            <person name="Lalanne C."/>
            <person name="Gautier V."/>
            <person name="Ament-velasquez S.L."/>
            <person name="Kruys A."/>
            <person name="Hutchinson M.I."/>
            <person name="Powell A.J."/>
            <person name="Barry K."/>
            <person name="Miller A.N."/>
            <person name="Grigoriev I.V."/>
            <person name="Debuchy R."/>
            <person name="Gladieux P."/>
            <person name="Thoren M.H."/>
            <person name="Johannesson H."/>
        </authorList>
    </citation>
    <scope>NUCLEOTIDE SEQUENCE</scope>
    <source>
        <strain evidence="1">SMH3187-1</strain>
    </source>
</reference>
<protein>
    <recommendedName>
        <fullName evidence="3">DUF1398 domain-containing protein</fullName>
    </recommendedName>
</protein>
<accession>A0AA40JZA3</accession>
<dbReference type="InterPro" id="IPR036696">
    <property type="entry name" value="YdfO-like_sf"/>
</dbReference>